<protein>
    <recommendedName>
        <fullName evidence="5 12">Homoserine dehydrogenase</fullName>
        <ecNumber evidence="4 12">1.1.1.3</ecNumber>
    </recommendedName>
</protein>
<comment type="pathway">
    <text evidence="1 12">Amino-acid biosynthesis; L-threonine biosynthesis; L-threonine from L-aspartate: step 3/5.</text>
</comment>
<comment type="caution">
    <text evidence="15">The sequence shown here is derived from an EMBL/GenBank/DDBJ whole genome shotgun (WGS) entry which is preliminary data.</text>
</comment>
<feature type="binding site" evidence="11">
    <location>
        <position position="203"/>
    </location>
    <ligand>
        <name>L-homoserine</name>
        <dbReference type="ChEBI" id="CHEBI:57476"/>
    </ligand>
</feature>
<dbReference type="InterPro" id="IPR036291">
    <property type="entry name" value="NAD(P)-bd_dom_sf"/>
</dbReference>
<organism evidence="15 16">
    <name type="scientific">Clostridium paridis</name>
    <dbReference type="NCBI Taxonomy" id="2803863"/>
    <lineage>
        <taxon>Bacteria</taxon>
        <taxon>Bacillati</taxon>
        <taxon>Bacillota</taxon>
        <taxon>Clostridia</taxon>
        <taxon>Eubacteriales</taxon>
        <taxon>Clostridiaceae</taxon>
        <taxon>Clostridium</taxon>
    </lineage>
</organism>
<dbReference type="Pfam" id="PF00742">
    <property type="entry name" value="Homoserine_dh"/>
    <property type="match status" value="1"/>
</dbReference>
<dbReference type="Gene3D" id="3.40.50.720">
    <property type="entry name" value="NAD(P)-binding Rossmann-like Domain"/>
    <property type="match status" value="1"/>
</dbReference>
<dbReference type="AlphaFoldDB" id="A0A937FIB3"/>
<evidence type="ECO:0000256" key="5">
    <source>
        <dbReference type="ARBA" id="ARBA00013376"/>
    </source>
</evidence>
<comment type="catalytic activity">
    <reaction evidence="9">
        <text>L-homoserine + NADP(+) = L-aspartate 4-semialdehyde + NADPH + H(+)</text>
        <dbReference type="Rhea" id="RHEA:15761"/>
        <dbReference type="ChEBI" id="CHEBI:15378"/>
        <dbReference type="ChEBI" id="CHEBI:57476"/>
        <dbReference type="ChEBI" id="CHEBI:57783"/>
        <dbReference type="ChEBI" id="CHEBI:58349"/>
        <dbReference type="ChEBI" id="CHEBI:537519"/>
        <dbReference type="EC" id="1.1.1.3"/>
    </reaction>
    <physiologicalReaction direction="right-to-left" evidence="9">
        <dbReference type="Rhea" id="RHEA:15763"/>
    </physiologicalReaction>
</comment>
<keyword evidence="7 12" id="KW-0560">Oxidoreductase</keyword>
<keyword evidence="16" id="KW-1185">Reference proteome</keyword>
<feature type="binding site" evidence="11">
    <location>
        <begin position="7"/>
        <end position="12"/>
    </location>
    <ligand>
        <name>NADP(+)</name>
        <dbReference type="ChEBI" id="CHEBI:58349"/>
    </ligand>
</feature>
<dbReference type="GO" id="GO:0009088">
    <property type="term" value="P:threonine biosynthetic process"/>
    <property type="evidence" value="ECO:0007669"/>
    <property type="project" value="UniProtKB-KW"/>
</dbReference>
<dbReference type="PANTHER" id="PTHR43331:SF1">
    <property type="entry name" value="HOMOSERINE DEHYDROGENASE"/>
    <property type="match status" value="1"/>
</dbReference>
<feature type="active site" description="Proton donor" evidence="10">
    <location>
        <position position="218"/>
    </location>
</feature>
<gene>
    <name evidence="15" type="ORF">JK634_18020</name>
</gene>
<dbReference type="PROSITE" id="PS01042">
    <property type="entry name" value="HOMOSER_DHGENASE"/>
    <property type="match status" value="1"/>
</dbReference>
<evidence type="ECO:0000256" key="12">
    <source>
        <dbReference type="RuleBase" id="RU000579"/>
    </source>
</evidence>
<evidence type="ECO:0000256" key="10">
    <source>
        <dbReference type="PIRSR" id="PIRSR036497-1"/>
    </source>
</evidence>
<dbReference type="GO" id="GO:0009086">
    <property type="term" value="P:methionine biosynthetic process"/>
    <property type="evidence" value="ECO:0007669"/>
    <property type="project" value="UniProtKB-KW"/>
</dbReference>
<dbReference type="SUPFAM" id="SSF55347">
    <property type="entry name" value="Glyceraldehyde-3-phosphate dehydrogenase-like, C-terminal domain"/>
    <property type="match status" value="1"/>
</dbReference>
<sequence length="336" mass="36509">MNLVLIGYGGVGKAFIKLLIDKHEKLKSEGLDIKVRGILNSKGGVVSSNSLDLREVINVGLLENHKDWRTGINYRDILMKEKCDLMVELTQTNKETGEPGLTHIKYALENNINVVTGNKGPILVDYEGLKRISEEKGVSLGVGCTTGGALPSLNCGLLDLAGANINKVEGILNGTSNFILEEMESGLSFKEALDKAQILGIAEKDPTLDIEGYDTAIKMMILSKVVLKKNIDINEIKIKGITAVSKEDILKAKNEGKRYKLLGKIECTGNETSMEVSPILIEKENMLFNINGKNKGVKYYTDTLGEITVIGGASGTVNAAASILRDIINIHNGYKF</sequence>
<dbReference type="PANTHER" id="PTHR43331">
    <property type="entry name" value="HOMOSERINE DEHYDROGENASE"/>
    <property type="match status" value="1"/>
</dbReference>
<evidence type="ECO:0000256" key="4">
    <source>
        <dbReference type="ARBA" id="ARBA00013213"/>
    </source>
</evidence>
<evidence type="ECO:0000256" key="6">
    <source>
        <dbReference type="ARBA" id="ARBA00022697"/>
    </source>
</evidence>
<evidence type="ECO:0000256" key="1">
    <source>
        <dbReference type="ARBA" id="ARBA00005056"/>
    </source>
</evidence>
<keyword evidence="6 12" id="KW-0791">Threonine biosynthesis</keyword>
<feature type="domain" description="Homoserine dehydrogenase catalytic" evidence="14">
    <location>
        <begin position="158"/>
        <end position="328"/>
    </location>
</feature>
<keyword evidence="8" id="KW-0915">Sodium</keyword>
<dbReference type="InterPro" id="IPR019811">
    <property type="entry name" value="HDH_CS"/>
</dbReference>
<keyword evidence="11 12" id="KW-0521">NADP</keyword>
<evidence type="ECO:0000313" key="15">
    <source>
        <dbReference type="EMBL" id="MBL4933683.1"/>
    </source>
</evidence>
<accession>A0A937FIB3</accession>
<dbReference type="EC" id="1.1.1.3" evidence="4 12"/>
<evidence type="ECO:0000256" key="2">
    <source>
        <dbReference type="ARBA" id="ARBA00005062"/>
    </source>
</evidence>
<evidence type="ECO:0000256" key="3">
    <source>
        <dbReference type="ARBA" id="ARBA00006753"/>
    </source>
</evidence>
<dbReference type="InterPro" id="IPR001342">
    <property type="entry name" value="HDH_cat"/>
</dbReference>
<dbReference type="GO" id="GO:0004412">
    <property type="term" value="F:homoserine dehydrogenase activity"/>
    <property type="evidence" value="ECO:0007669"/>
    <property type="project" value="UniProtKB-EC"/>
</dbReference>
<evidence type="ECO:0000259" key="14">
    <source>
        <dbReference type="Pfam" id="PF00742"/>
    </source>
</evidence>
<comment type="similarity">
    <text evidence="3 13">Belongs to the homoserine dehydrogenase family.</text>
</comment>
<dbReference type="RefSeq" id="WP_202769123.1">
    <property type="nucleotide sequence ID" value="NZ_JAESWA010000027.1"/>
</dbReference>
<dbReference type="Proteomes" id="UP000623681">
    <property type="component" value="Unassembled WGS sequence"/>
</dbReference>
<keyword evidence="12" id="KW-0028">Amino-acid biosynthesis</keyword>
<dbReference type="InterPro" id="IPR022697">
    <property type="entry name" value="HDH_short"/>
</dbReference>
<dbReference type="SUPFAM" id="SSF51735">
    <property type="entry name" value="NAD(P)-binding Rossmann-fold domains"/>
    <property type="match status" value="1"/>
</dbReference>
<proteinExistence type="inferred from homology"/>
<evidence type="ECO:0000256" key="9">
    <source>
        <dbReference type="ARBA" id="ARBA00048841"/>
    </source>
</evidence>
<dbReference type="FunFam" id="3.30.360.10:FF:000005">
    <property type="entry name" value="Homoserine dehydrogenase"/>
    <property type="match status" value="1"/>
</dbReference>
<dbReference type="PIRSF" id="PIRSF036497">
    <property type="entry name" value="HDH_short"/>
    <property type="match status" value="1"/>
</dbReference>
<reference evidence="15" key="1">
    <citation type="submission" date="2021-01" db="EMBL/GenBank/DDBJ databases">
        <title>Genome public.</title>
        <authorList>
            <person name="Liu C."/>
            <person name="Sun Q."/>
        </authorList>
    </citation>
    <scope>NUCLEOTIDE SEQUENCE</scope>
    <source>
        <strain evidence="15">YIM B02565</strain>
    </source>
</reference>
<feature type="binding site" evidence="11">
    <location>
        <position position="119"/>
    </location>
    <ligand>
        <name>NADPH</name>
        <dbReference type="ChEBI" id="CHEBI:57783"/>
    </ligand>
</feature>
<evidence type="ECO:0000256" key="13">
    <source>
        <dbReference type="RuleBase" id="RU004171"/>
    </source>
</evidence>
<evidence type="ECO:0000256" key="11">
    <source>
        <dbReference type="PIRSR" id="PIRSR036497-2"/>
    </source>
</evidence>
<evidence type="ECO:0000313" key="16">
    <source>
        <dbReference type="Proteomes" id="UP000623681"/>
    </source>
</evidence>
<evidence type="ECO:0000256" key="8">
    <source>
        <dbReference type="ARBA" id="ARBA00023053"/>
    </source>
</evidence>
<dbReference type="Gene3D" id="3.30.360.10">
    <property type="entry name" value="Dihydrodipicolinate Reductase, domain 2"/>
    <property type="match status" value="1"/>
</dbReference>
<keyword evidence="12" id="KW-0486">Methionine biosynthesis</keyword>
<dbReference type="EMBL" id="JAESWA010000027">
    <property type="protein sequence ID" value="MBL4933683.1"/>
    <property type="molecule type" value="Genomic_DNA"/>
</dbReference>
<evidence type="ECO:0000256" key="7">
    <source>
        <dbReference type="ARBA" id="ARBA00023002"/>
    </source>
</evidence>
<comment type="pathway">
    <text evidence="2 12">Amino-acid biosynthesis; L-methionine biosynthesis via de novo pathway; L-homoserine from L-aspartate: step 3/3.</text>
</comment>
<name>A0A937FIB3_9CLOT</name>